<evidence type="ECO:0000313" key="1">
    <source>
        <dbReference type="EMBL" id="JAH16125.1"/>
    </source>
</evidence>
<sequence>MASFYSLTTEKNIAISWRQVWLLHSNEQKDTLGGHFRWMELLIK</sequence>
<dbReference type="AlphaFoldDB" id="A0A0E9QIE1"/>
<dbReference type="EMBL" id="GBXM01092452">
    <property type="protein sequence ID" value="JAH16125.1"/>
    <property type="molecule type" value="Transcribed_RNA"/>
</dbReference>
<proteinExistence type="predicted"/>
<protein>
    <submittedName>
        <fullName evidence="1">Uncharacterized protein</fullName>
    </submittedName>
</protein>
<name>A0A0E9QIE1_ANGAN</name>
<reference evidence="1" key="1">
    <citation type="submission" date="2014-11" db="EMBL/GenBank/DDBJ databases">
        <authorList>
            <person name="Amaro Gonzalez C."/>
        </authorList>
    </citation>
    <scope>NUCLEOTIDE SEQUENCE</scope>
</reference>
<reference evidence="1" key="2">
    <citation type="journal article" date="2015" name="Fish Shellfish Immunol.">
        <title>Early steps in the European eel (Anguilla anguilla)-Vibrio vulnificus interaction in the gills: Role of the RtxA13 toxin.</title>
        <authorList>
            <person name="Callol A."/>
            <person name="Pajuelo D."/>
            <person name="Ebbesson L."/>
            <person name="Teles M."/>
            <person name="MacKenzie S."/>
            <person name="Amaro C."/>
        </authorList>
    </citation>
    <scope>NUCLEOTIDE SEQUENCE</scope>
</reference>
<accession>A0A0E9QIE1</accession>
<organism evidence="1">
    <name type="scientific">Anguilla anguilla</name>
    <name type="common">European freshwater eel</name>
    <name type="synonym">Muraena anguilla</name>
    <dbReference type="NCBI Taxonomy" id="7936"/>
    <lineage>
        <taxon>Eukaryota</taxon>
        <taxon>Metazoa</taxon>
        <taxon>Chordata</taxon>
        <taxon>Craniata</taxon>
        <taxon>Vertebrata</taxon>
        <taxon>Euteleostomi</taxon>
        <taxon>Actinopterygii</taxon>
        <taxon>Neopterygii</taxon>
        <taxon>Teleostei</taxon>
        <taxon>Anguilliformes</taxon>
        <taxon>Anguillidae</taxon>
        <taxon>Anguilla</taxon>
    </lineage>
</organism>